<dbReference type="Pfam" id="PF13673">
    <property type="entry name" value="Acetyltransf_10"/>
    <property type="match status" value="1"/>
</dbReference>
<dbReference type="GO" id="GO:0016747">
    <property type="term" value="F:acyltransferase activity, transferring groups other than amino-acyl groups"/>
    <property type="evidence" value="ECO:0007669"/>
    <property type="project" value="InterPro"/>
</dbReference>
<dbReference type="RefSeq" id="WP_159346823.1">
    <property type="nucleotide sequence ID" value="NZ_JABVDD010000022.1"/>
</dbReference>
<proteinExistence type="predicted"/>
<dbReference type="SUPFAM" id="SSF55729">
    <property type="entry name" value="Acyl-CoA N-acyltransferases (Nat)"/>
    <property type="match status" value="1"/>
</dbReference>
<dbReference type="InterPro" id="IPR040549">
    <property type="entry name" value="DUF5613"/>
</dbReference>
<reference evidence="1 2" key="1">
    <citation type="journal article" date="2020" name="G3 (Bethesda)">
        <title>Whole Genome Sequencing and Comparative Genomics of Two Nematicidal Bacillus Strains Reveals a Wide Range of Possible Virulence Factors.</title>
        <authorList>
            <person name="Susic N."/>
            <person name="Janezic S."/>
            <person name="Rupnik M."/>
            <person name="Geric Stare B."/>
        </authorList>
    </citation>
    <scope>NUCLEOTIDE SEQUENCE [LARGE SCALE GENOMIC DNA]</scope>
    <source>
        <strain evidence="1 2">I-1582</strain>
    </source>
</reference>
<comment type="caution">
    <text evidence="1">The sequence shown here is derived from an EMBL/GenBank/DDBJ whole genome shotgun (WGS) entry which is preliminary data.</text>
</comment>
<sequence length="252" mass="29991">MEKINFHDIYKPGHTVLENELFFHNHNPDMLLQYDSNFISFKRMPSVQEFEEAHHYLRDFHQKYGQKHVRFYFPDGEELSGELLAFFQKDEDYTVGFLELFAILPANFPQVQEREEIIVENVTDETWNDYLEFQYEQDSVYGENFAEKKKAQHLRNYCDESILQLIAFYKGKAAGSVDVIIKERTAEIDGLMVHEDFQKKGIGSRLQKSVMDQFNDKTVILVADGEDTPKEMYRRQNYRYIGKQYNLLKVYE</sequence>
<dbReference type="Pfam" id="PF18467">
    <property type="entry name" value="DUF5613"/>
    <property type="match status" value="1"/>
</dbReference>
<evidence type="ECO:0000313" key="2">
    <source>
        <dbReference type="Proteomes" id="UP000465778"/>
    </source>
</evidence>
<accession>A0A7Y5AZU4</accession>
<evidence type="ECO:0000313" key="1">
    <source>
        <dbReference type="EMBL" id="KAF0821751.1"/>
    </source>
</evidence>
<keyword evidence="1" id="KW-0808">Transferase</keyword>
<gene>
    <name evidence="1" type="ORF">KIS1582_4484</name>
</gene>
<dbReference type="EMBL" id="VDEM01000084">
    <property type="protein sequence ID" value="KAF0821751.1"/>
    <property type="molecule type" value="Genomic_DNA"/>
</dbReference>
<dbReference type="PROSITE" id="PS51186">
    <property type="entry name" value="GNAT"/>
    <property type="match status" value="1"/>
</dbReference>
<dbReference type="Gene3D" id="3.40.630.30">
    <property type="match status" value="1"/>
</dbReference>
<dbReference type="InterPro" id="IPR000182">
    <property type="entry name" value="GNAT_dom"/>
</dbReference>
<dbReference type="Proteomes" id="UP000465778">
    <property type="component" value="Unassembled WGS sequence"/>
</dbReference>
<organism evidence="1 2">
    <name type="scientific">Cytobacillus firmus</name>
    <name type="common">Bacillus firmus</name>
    <dbReference type="NCBI Taxonomy" id="1399"/>
    <lineage>
        <taxon>Bacteria</taxon>
        <taxon>Bacillati</taxon>
        <taxon>Bacillota</taxon>
        <taxon>Bacilli</taxon>
        <taxon>Bacillales</taxon>
        <taxon>Bacillaceae</taxon>
        <taxon>Cytobacillus</taxon>
    </lineage>
</organism>
<dbReference type="OrthoDB" id="2213517at2"/>
<name>A0A7Y5AZU4_CYTFI</name>
<dbReference type="AlphaFoldDB" id="A0A7Y5AZU4"/>
<dbReference type="CDD" id="cd04301">
    <property type="entry name" value="NAT_SF"/>
    <property type="match status" value="1"/>
</dbReference>
<protein>
    <submittedName>
        <fullName evidence="1">Acetyltransferase</fullName>
    </submittedName>
</protein>
<dbReference type="InterPro" id="IPR016181">
    <property type="entry name" value="Acyl_CoA_acyltransferase"/>
</dbReference>